<dbReference type="GO" id="GO:0005770">
    <property type="term" value="C:late endosome"/>
    <property type="evidence" value="ECO:0007669"/>
    <property type="project" value="TreeGrafter"/>
</dbReference>
<dbReference type="SUPFAM" id="SSF51905">
    <property type="entry name" value="FAD/NAD(P)-binding domain"/>
    <property type="match status" value="1"/>
</dbReference>
<dbReference type="InterPro" id="IPR036188">
    <property type="entry name" value="FAD/NAD-bd_sf"/>
</dbReference>
<dbReference type="AlphaFoldDB" id="A0AAN6V2R0"/>
<dbReference type="GO" id="GO:0042147">
    <property type="term" value="P:retrograde transport, endosome to Golgi"/>
    <property type="evidence" value="ECO:0007669"/>
    <property type="project" value="TreeGrafter"/>
</dbReference>
<dbReference type="PANTHER" id="PTHR13847:SF150">
    <property type="entry name" value="OXIDOREDUCTASE TDA3-RELATED"/>
    <property type="match status" value="1"/>
</dbReference>
<gene>
    <name evidence="3" type="ORF">C8A04DRAFT_37152</name>
</gene>
<dbReference type="PANTHER" id="PTHR13847">
    <property type="entry name" value="SARCOSINE DEHYDROGENASE-RELATED"/>
    <property type="match status" value="1"/>
</dbReference>
<feature type="compositionally biased region" description="Low complexity" evidence="1">
    <location>
        <begin position="119"/>
        <end position="135"/>
    </location>
</feature>
<dbReference type="Pfam" id="PF01266">
    <property type="entry name" value="DAO"/>
    <property type="match status" value="1"/>
</dbReference>
<name>A0AAN6V2R0_9PEZI</name>
<dbReference type="GO" id="GO:0005829">
    <property type="term" value="C:cytosol"/>
    <property type="evidence" value="ECO:0007669"/>
    <property type="project" value="GOC"/>
</dbReference>
<reference evidence="3" key="1">
    <citation type="journal article" date="2023" name="Mol. Phylogenet. Evol.">
        <title>Genome-scale phylogeny and comparative genomics of the fungal order Sordariales.</title>
        <authorList>
            <person name="Hensen N."/>
            <person name="Bonometti L."/>
            <person name="Westerberg I."/>
            <person name="Brannstrom I.O."/>
            <person name="Guillou S."/>
            <person name="Cros-Aarteil S."/>
            <person name="Calhoun S."/>
            <person name="Haridas S."/>
            <person name="Kuo A."/>
            <person name="Mondo S."/>
            <person name="Pangilinan J."/>
            <person name="Riley R."/>
            <person name="LaButti K."/>
            <person name="Andreopoulos B."/>
            <person name="Lipzen A."/>
            <person name="Chen C."/>
            <person name="Yan M."/>
            <person name="Daum C."/>
            <person name="Ng V."/>
            <person name="Clum A."/>
            <person name="Steindorff A."/>
            <person name="Ohm R.A."/>
            <person name="Martin F."/>
            <person name="Silar P."/>
            <person name="Natvig D.O."/>
            <person name="Lalanne C."/>
            <person name="Gautier V."/>
            <person name="Ament-Velasquez S.L."/>
            <person name="Kruys A."/>
            <person name="Hutchinson M.I."/>
            <person name="Powell A.J."/>
            <person name="Barry K."/>
            <person name="Miller A.N."/>
            <person name="Grigoriev I.V."/>
            <person name="Debuchy R."/>
            <person name="Gladieux P."/>
            <person name="Hiltunen Thoren M."/>
            <person name="Johannesson H."/>
        </authorList>
    </citation>
    <scope>NUCLEOTIDE SEQUENCE</scope>
    <source>
        <strain evidence="3">CBS 141.50</strain>
    </source>
</reference>
<dbReference type="InterPro" id="IPR006076">
    <property type="entry name" value="FAD-dep_OxRdtase"/>
</dbReference>
<dbReference type="PROSITE" id="PS51257">
    <property type="entry name" value="PROKAR_LIPOPROTEIN"/>
    <property type="match status" value="1"/>
</dbReference>
<evidence type="ECO:0000313" key="3">
    <source>
        <dbReference type="EMBL" id="KAK4143728.1"/>
    </source>
</evidence>
<protein>
    <submittedName>
        <fullName evidence="3">FAD dependent oxidoreductase</fullName>
    </submittedName>
</protein>
<feature type="region of interest" description="Disordered" evidence="1">
    <location>
        <begin position="107"/>
        <end position="137"/>
    </location>
</feature>
<comment type="caution">
    <text evidence="3">The sequence shown here is derived from an EMBL/GenBank/DDBJ whole genome shotgun (WGS) entry which is preliminary data.</text>
</comment>
<evidence type="ECO:0000259" key="2">
    <source>
        <dbReference type="Pfam" id="PF01266"/>
    </source>
</evidence>
<dbReference type="GeneID" id="87820398"/>
<accession>A0AAN6V2R0</accession>
<dbReference type="Gene3D" id="3.50.50.60">
    <property type="entry name" value="FAD/NAD(P)-binding domain"/>
    <property type="match status" value="2"/>
</dbReference>
<keyword evidence="4" id="KW-1185">Reference proteome</keyword>
<feature type="domain" description="FAD dependent oxidoreductase" evidence="2">
    <location>
        <begin position="9"/>
        <end position="439"/>
    </location>
</feature>
<proteinExistence type="predicted"/>
<dbReference type="RefSeq" id="XP_062637099.1">
    <property type="nucleotide sequence ID" value="XM_062783785.1"/>
</dbReference>
<organism evidence="3 4">
    <name type="scientific">Dichotomopilus funicola</name>
    <dbReference type="NCBI Taxonomy" id="1934379"/>
    <lineage>
        <taxon>Eukaryota</taxon>
        <taxon>Fungi</taxon>
        <taxon>Dikarya</taxon>
        <taxon>Ascomycota</taxon>
        <taxon>Pezizomycotina</taxon>
        <taxon>Sordariomycetes</taxon>
        <taxon>Sordariomycetidae</taxon>
        <taxon>Sordariales</taxon>
        <taxon>Chaetomiaceae</taxon>
        <taxon>Dichotomopilus</taxon>
    </lineage>
</organism>
<dbReference type="Gene3D" id="3.30.9.10">
    <property type="entry name" value="D-Amino Acid Oxidase, subunit A, domain 2"/>
    <property type="match status" value="1"/>
</dbReference>
<reference evidence="3" key="2">
    <citation type="submission" date="2023-05" db="EMBL/GenBank/DDBJ databases">
        <authorList>
            <consortium name="Lawrence Berkeley National Laboratory"/>
            <person name="Steindorff A."/>
            <person name="Hensen N."/>
            <person name="Bonometti L."/>
            <person name="Westerberg I."/>
            <person name="Brannstrom I.O."/>
            <person name="Guillou S."/>
            <person name="Cros-Aarteil S."/>
            <person name="Calhoun S."/>
            <person name="Haridas S."/>
            <person name="Kuo A."/>
            <person name="Mondo S."/>
            <person name="Pangilinan J."/>
            <person name="Riley R."/>
            <person name="Labutti K."/>
            <person name="Andreopoulos B."/>
            <person name="Lipzen A."/>
            <person name="Chen C."/>
            <person name="Yanf M."/>
            <person name="Daum C."/>
            <person name="Ng V."/>
            <person name="Clum A."/>
            <person name="Ohm R."/>
            <person name="Martin F."/>
            <person name="Silar P."/>
            <person name="Natvig D."/>
            <person name="Lalanne C."/>
            <person name="Gautier V."/>
            <person name="Ament-Velasquez S.L."/>
            <person name="Kruys A."/>
            <person name="Hutchinson M.I."/>
            <person name="Powell A.J."/>
            <person name="Barry K."/>
            <person name="Miller A.N."/>
            <person name="Grigoriev I.V."/>
            <person name="Debuchy R."/>
            <person name="Gladieux P."/>
            <person name="Thoren M.H."/>
            <person name="Johannesson H."/>
        </authorList>
    </citation>
    <scope>NUCLEOTIDE SEQUENCE</scope>
    <source>
        <strain evidence="3">CBS 141.50</strain>
    </source>
</reference>
<dbReference type="EMBL" id="MU853583">
    <property type="protein sequence ID" value="KAK4143728.1"/>
    <property type="molecule type" value="Genomic_DNA"/>
</dbReference>
<evidence type="ECO:0000256" key="1">
    <source>
        <dbReference type="SAM" id="MobiDB-lite"/>
    </source>
</evidence>
<dbReference type="Proteomes" id="UP001302676">
    <property type="component" value="Unassembled WGS sequence"/>
</dbReference>
<sequence>MDSQQKKNIVIVGGGIIGCTTAYYLTRHPKFNPALHTITLLEATAIASGASGKAGGLLALWAYPTCLVPLSYRLHRELAAEHNGAERWGYRRVGCGSLSATVKSADLKKRALKPPLPPTDTSGNGHNGNSDNNNGELPIQSTIALEDDKTQDKAWEKLPKQDTTAANLLHDSPLPRDLDWLDSNLISHYEEMGTPGATTETAQVHPFHFTNAIADLARASGVTIRLRARVTRIFNTANSTGDGVHSVAYEDRDTGAIENIDGVTDVIVAAGPWTGKLVPRTRVEGLRAHSVVFEAEVSPYAVFTDVQLPAEYVPEHRAREGQKRRHRGNVDPEIYARPFGEVYACGEPDKTTPLPATADQVEVDTAQCDDLISYISTISPTLGAAPIKARQACYLPQHIRFGEQRGPLIGPTSVPGLWVAAGHTCWGIQNGPATGYLMAGMVFGEEVDEGVGKLDPRKFKV</sequence>
<evidence type="ECO:0000313" key="4">
    <source>
        <dbReference type="Proteomes" id="UP001302676"/>
    </source>
</evidence>